<evidence type="ECO:0000256" key="12">
    <source>
        <dbReference type="SAM" id="MobiDB-lite"/>
    </source>
</evidence>
<evidence type="ECO:0000259" key="14">
    <source>
        <dbReference type="SMART" id="SM00856"/>
    </source>
</evidence>
<evidence type="ECO:0000256" key="13">
    <source>
        <dbReference type="SAM" id="SignalP"/>
    </source>
</evidence>
<evidence type="ECO:0000256" key="1">
    <source>
        <dbReference type="ARBA" id="ARBA00004253"/>
    </source>
</evidence>
<reference evidence="15" key="2">
    <citation type="journal article" date="2024" name="Plant">
        <title>Genomic evolution and insights into agronomic trait innovations of Sesamum species.</title>
        <authorList>
            <person name="Miao H."/>
            <person name="Wang L."/>
            <person name="Qu L."/>
            <person name="Liu H."/>
            <person name="Sun Y."/>
            <person name="Le M."/>
            <person name="Wang Q."/>
            <person name="Wei S."/>
            <person name="Zheng Y."/>
            <person name="Lin W."/>
            <person name="Duan Y."/>
            <person name="Cao H."/>
            <person name="Xiong S."/>
            <person name="Wang X."/>
            <person name="Wei L."/>
            <person name="Li C."/>
            <person name="Ma Q."/>
            <person name="Ju M."/>
            <person name="Zhao R."/>
            <person name="Li G."/>
            <person name="Mu C."/>
            <person name="Tian Q."/>
            <person name="Mei H."/>
            <person name="Zhang T."/>
            <person name="Gao T."/>
            <person name="Zhang H."/>
        </authorList>
    </citation>
    <scope>NUCLEOTIDE SEQUENCE</scope>
    <source>
        <strain evidence="15">KEN8</strain>
    </source>
</reference>
<protein>
    <recommendedName>
        <fullName evidence="11">Mitochondrial intermembrane space import and assembly protein 40 homolog</fullName>
    </recommendedName>
</protein>
<dbReference type="AlphaFoldDB" id="A0AAW2SYY8"/>
<keyword evidence="5" id="KW-0560">Oxidoreductase</keyword>
<dbReference type="FunFam" id="1.10.287.2900:FF:000003">
    <property type="entry name" value="mitochondrial intermembrane space import and assembly protein 40"/>
    <property type="match status" value="1"/>
</dbReference>
<dbReference type="CDD" id="cd14859">
    <property type="entry name" value="PMEI_like"/>
    <property type="match status" value="1"/>
</dbReference>
<keyword evidence="6" id="KW-0811">Translocation</keyword>
<dbReference type="Gene3D" id="1.10.287.2900">
    <property type="match status" value="1"/>
</dbReference>
<comment type="subcellular location">
    <subcellularLocation>
        <location evidence="2">Mitochondrion intermembrane space</location>
    </subcellularLocation>
    <subcellularLocation>
        <location evidence="1">Peroxisome matrix</location>
    </subcellularLocation>
</comment>
<dbReference type="SUPFAM" id="SSF101148">
    <property type="entry name" value="Plant invertase/pectin methylesterase inhibitor"/>
    <property type="match status" value="1"/>
</dbReference>
<evidence type="ECO:0000256" key="2">
    <source>
        <dbReference type="ARBA" id="ARBA00004569"/>
    </source>
</evidence>
<dbReference type="EMBL" id="JACGWM010000001">
    <property type="protein sequence ID" value="KAL0397618.1"/>
    <property type="molecule type" value="Genomic_DNA"/>
</dbReference>
<dbReference type="Gene3D" id="1.20.140.40">
    <property type="entry name" value="Invertase/pectin methylesterase inhibitor family protein"/>
    <property type="match status" value="1"/>
</dbReference>
<feature type="signal peptide" evidence="13">
    <location>
        <begin position="1"/>
        <end position="26"/>
    </location>
</feature>
<dbReference type="InterPro" id="IPR006501">
    <property type="entry name" value="Pectinesterase_inhib_dom"/>
</dbReference>
<accession>A0AAW2SYY8</accession>
<dbReference type="Pfam" id="PF04043">
    <property type="entry name" value="PMEI"/>
    <property type="match status" value="1"/>
</dbReference>
<evidence type="ECO:0000256" key="9">
    <source>
        <dbReference type="ARBA" id="ARBA00023157"/>
    </source>
</evidence>
<dbReference type="InterPro" id="IPR039289">
    <property type="entry name" value="CHCHD4"/>
</dbReference>
<evidence type="ECO:0000256" key="3">
    <source>
        <dbReference type="ARBA" id="ARBA00022448"/>
    </source>
</evidence>
<evidence type="ECO:0000256" key="5">
    <source>
        <dbReference type="ARBA" id="ARBA00023002"/>
    </source>
</evidence>
<dbReference type="PANTHER" id="PTHR21622:SF0">
    <property type="entry name" value="COILED-COIL-HELIX-COILED-COIL-HELIX DOMAIN CONTAINING 4"/>
    <property type="match status" value="1"/>
</dbReference>
<gene>
    <name evidence="15" type="ORF">Scaly_0210200</name>
</gene>
<dbReference type="GO" id="GO:0004857">
    <property type="term" value="F:enzyme inhibitor activity"/>
    <property type="evidence" value="ECO:0007669"/>
    <property type="project" value="InterPro"/>
</dbReference>
<feature type="chain" id="PRO_5043800299" description="Mitochondrial intermembrane space import and assembly protein 40 homolog" evidence="13">
    <location>
        <begin position="27"/>
        <end position="420"/>
    </location>
</feature>
<evidence type="ECO:0000256" key="7">
    <source>
        <dbReference type="ARBA" id="ARBA00023128"/>
    </source>
</evidence>
<dbReference type="SMART" id="SM00856">
    <property type="entry name" value="PMEI"/>
    <property type="match status" value="1"/>
</dbReference>
<reference evidence="15" key="1">
    <citation type="submission" date="2020-06" db="EMBL/GenBank/DDBJ databases">
        <authorList>
            <person name="Li T."/>
            <person name="Hu X."/>
            <person name="Zhang T."/>
            <person name="Song X."/>
            <person name="Zhang H."/>
            <person name="Dai N."/>
            <person name="Sheng W."/>
            <person name="Hou X."/>
            <person name="Wei L."/>
        </authorList>
    </citation>
    <scope>NUCLEOTIDE SEQUENCE</scope>
    <source>
        <strain evidence="15">KEN8</strain>
        <tissue evidence="15">Leaf</tissue>
    </source>
</reference>
<keyword evidence="8" id="KW-0576">Peroxisome</keyword>
<keyword evidence="13" id="KW-0732">Signal</keyword>
<keyword evidence="4" id="KW-0653">Protein transport</keyword>
<evidence type="ECO:0000256" key="10">
    <source>
        <dbReference type="ARBA" id="ARBA00023284"/>
    </source>
</evidence>
<keyword evidence="9" id="KW-1015">Disulfide bond</keyword>
<keyword evidence="10" id="KW-0676">Redox-active center</keyword>
<evidence type="ECO:0000256" key="6">
    <source>
        <dbReference type="ARBA" id="ARBA00023010"/>
    </source>
</evidence>
<feature type="region of interest" description="Disordered" evidence="12">
    <location>
        <begin position="390"/>
        <end position="420"/>
    </location>
</feature>
<dbReference type="PANTHER" id="PTHR21622">
    <property type="entry name" value="COILED-COIL-HELIX-COILED-COIL-HELIX DOMAIN CONTAINING 4"/>
    <property type="match status" value="1"/>
</dbReference>
<organism evidence="15">
    <name type="scientific">Sesamum calycinum</name>
    <dbReference type="NCBI Taxonomy" id="2727403"/>
    <lineage>
        <taxon>Eukaryota</taxon>
        <taxon>Viridiplantae</taxon>
        <taxon>Streptophyta</taxon>
        <taxon>Embryophyta</taxon>
        <taxon>Tracheophyta</taxon>
        <taxon>Spermatophyta</taxon>
        <taxon>Magnoliopsida</taxon>
        <taxon>eudicotyledons</taxon>
        <taxon>Gunneridae</taxon>
        <taxon>Pentapetalae</taxon>
        <taxon>asterids</taxon>
        <taxon>lamiids</taxon>
        <taxon>Lamiales</taxon>
        <taxon>Pedaliaceae</taxon>
        <taxon>Sesamum</taxon>
    </lineage>
</organism>
<keyword evidence="7" id="KW-0496">Mitochondrion</keyword>
<dbReference type="NCBIfam" id="TIGR01614">
    <property type="entry name" value="PME_inhib"/>
    <property type="match status" value="1"/>
</dbReference>
<comment type="caution">
    <text evidence="15">The sequence shown here is derived from an EMBL/GenBank/DDBJ whole genome shotgun (WGS) entry which is preliminary data.</text>
</comment>
<dbReference type="GO" id="GO:0005782">
    <property type="term" value="C:peroxisomal matrix"/>
    <property type="evidence" value="ECO:0007669"/>
    <property type="project" value="UniProtKB-SubCell"/>
</dbReference>
<evidence type="ECO:0000256" key="8">
    <source>
        <dbReference type="ARBA" id="ARBA00023140"/>
    </source>
</evidence>
<keyword evidence="3" id="KW-0813">Transport</keyword>
<dbReference type="GO" id="GO:0045041">
    <property type="term" value="P:protein import into mitochondrial intermembrane space"/>
    <property type="evidence" value="ECO:0007669"/>
    <property type="project" value="InterPro"/>
</dbReference>
<dbReference type="GO" id="GO:0015035">
    <property type="term" value="F:protein-disulfide reductase activity"/>
    <property type="evidence" value="ECO:0007669"/>
    <property type="project" value="InterPro"/>
</dbReference>
<feature type="domain" description="Pectinesterase inhibitor" evidence="14">
    <location>
        <begin position="25"/>
        <end position="172"/>
    </location>
</feature>
<name>A0AAW2SYY8_9LAMI</name>
<proteinExistence type="predicted"/>
<dbReference type="InterPro" id="IPR035513">
    <property type="entry name" value="Invertase/methylesterase_inhib"/>
</dbReference>
<sequence>MAATKINSLLILIALAMAPTLHQASAADIAAGLCGQTTHKAVCVSIVEADPRATLKTSPNGIGTILRDKASATASATSAKISSLLRGATNKREIAALNSCSAGYNRAISSLRSADFKVIDRRTYATLVAAISNANDEPRDCELSFQEPPAIRSPISAENERLREICATTLEIINLQGSHSVLVKIIYLLISMMSAVVKYCADGMQSSFRRDNEIFCAFYGTGHQLFDELFMRGVFSNLFFVRLALLPGNISVVGLKLTWFAYLVFMELRLVMGQAQSAMAVEDQSSPTTSTSNSTENSAQPSLDSLIAEAAAYGDEDDNGSLEAKAQKALECPCIAHLRSGPCGVQFSDAFVCFLKSTAEEKGSDCVHPFVALQNCIKANPDAFSNDILEDDDVKKEEKPSTQYTIRPPLWSEESKAPKR</sequence>
<evidence type="ECO:0000256" key="4">
    <source>
        <dbReference type="ARBA" id="ARBA00022927"/>
    </source>
</evidence>
<dbReference type="GO" id="GO:0005758">
    <property type="term" value="C:mitochondrial intermembrane space"/>
    <property type="evidence" value="ECO:0007669"/>
    <property type="project" value="UniProtKB-SubCell"/>
</dbReference>
<evidence type="ECO:0000256" key="11">
    <source>
        <dbReference type="ARBA" id="ARBA00067557"/>
    </source>
</evidence>
<evidence type="ECO:0000313" key="15">
    <source>
        <dbReference type="EMBL" id="KAL0397618.1"/>
    </source>
</evidence>